<dbReference type="PANTHER" id="PTHR10887">
    <property type="entry name" value="DNA2/NAM7 HELICASE FAMILY"/>
    <property type="match status" value="1"/>
</dbReference>
<dbReference type="Pfam" id="PF13087">
    <property type="entry name" value="AAA_12"/>
    <property type="match status" value="1"/>
</dbReference>
<evidence type="ECO:0000256" key="13">
    <source>
        <dbReference type="ARBA" id="ARBA00023014"/>
    </source>
</evidence>
<dbReference type="PANTHER" id="PTHR10887:SF433">
    <property type="entry name" value="DNA REPLICATION ATP-DEPENDENT HELICASE_NUCLEASE DNA2"/>
    <property type="match status" value="1"/>
</dbReference>
<dbReference type="Pfam" id="PF13086">
    <property type="entry name" value="AAA_11"/>
    <property type="match status" value="2"/>
</dbReference>
<evidence type="ECO:0000256" key="8">
    <source>
        <dbReference type="ARBA" id="ARBA00022763"/>
    </source>
</evidence>
<evidence type="ECO:0000259" key="20">
    <source>
        <dbReference type="Pfam" id="PF08696"/>
    </source>
</evidence>
<evidence type="ECO:0000256" key="3">
    <source>
        <dbReference type="ARBA" id="ARBA00022485"/>
    </source>
</evidence>
<evidence type="ECO:0000256" key="7">
    <source>
        <dbReference type="ARBA" id="ARBA00022741"/>
    </source>
</evidence>
<keyword evidence="4 19" id="KW-0235">DNA replication</keyword>
<dbReference type="EMBL" id="CAJFDH010000002">
    <property type="protein sequence ID" value="CAD5211332.1"/>
    <property type="molecule type" value="Genomic_DNA"/>
</dbReference>
<keyword evidence="16 19" id="KW-0539">Nucleus</keyword>
<keyword evidence="6 19" id="KW-0479">Metal-binding</keyword>
<evidence type="ECO:0000313" key="23">
    <source>
        <dbReference type="EMBL" id="CAD5211332.1"/>
    </source>
</evidence>
<evidence type="ECO:0000256" key="1">
    <source>
        <dbReference type="ARBA" id="ARBA00001966"/>
    </source>
</evidence>
<dbReference type="GO" id="GO:0051539">
    <property type="term" value="F:4 iron, 4 sulfur cluster binding"/>
    <property type="evidence" value="ECO:0007669"/>
    <property type="project" value="UniProtKB-UniRule"/>
</dbReference>
<gene>
    <name evidence="23" type="ORF">BOKJ2_LOCUS3641</name>
</gene>
<dbReference type="GO" id="GO:0003677">
    <property type="term" value="F:DNA binding"/>
    <property type="evidence" value="ECO:0007669"/>
    <property type="project" value="UniProtKB-UniRule"/>
</dbReference>
<dbReference type="Proteomes" id="UP000783686">
    <property type="component" value="Unassembled WGS sequence"/>
</dbReference>
<dbReference type="InterPro" id="IPR045055">
    <property type="entry name" value="DNA2/NAM7-like"/>
</dbReference>
<keyword evidence="9 19" id="KW-0378">Hydrolase</keyword>
<keyword evidence="10 19" id="KW-0347">Helicase</keyword>
<organism evidence="23 24">
    <name type="scientific">Bursaphelenchus okinawaensis</name>
    <dbReference type="NCBI Taxonomy" id="465554"/>
    <lineage>
        <taxon>Eukaryota</taxon>
        <taxon>Metazoa</taxon>
        <taxon>Ecdysozoa</taxon>
        <taxon>Nematoda</taxon>
        <taxon>Chromadorea</taxon>
        <taxon>Rhabditida</taxon>
        <taxon>Tylenchina</taxon>
        <taxon>Tylenchomorpha</taxon>
        <taxon>Aphelenchoidea</taxon>
        <taxon>Aphelenchoididae</taxon>
        <taxon>Bursaphelenchus</taxon>
    </lineage>
</organism>
<proteinExistence type="inferred from homology"/>
<protein>
    <recommendedName>
        <fullName evidence="19">DNA replication ATP-dependent helicase/nuclease</fullName>
        <ecNumber evidence="19">3.1.-.-</ecNumber>
        <ecNumber evidence="19">3.6.4.12</ecNumber>
    </recommendedName>
</protein>
<comment type="subcellular location">
    <subcellularLocation>
        <location evidence="19">Nucleus</location>
    </subcellularLocation>
    <subcellularLocation>
        <location evidence="19">Chromosome</location>
    </subcellularLocation>
</comment>
<dbReference type="EC" id="3.1.-.-" evidence="19"/>
<dbReference type="Gene3D" id="3.90.320.10">
    <property type="match status" value="1"/>
</dbReference>
<dbReference type="GO" id="GO:0005524">
    <property type="term" value="F:ATP binding"/>
    <property type="evidence" value="ECO:0007669"/>
    <property type="project" value="UniProtKB-UniRule"/>
</dbReference>
<evidence type="ECO:0000256" key="9">
    <source>
        <dbReference type="ARBA" id="ARBA00022801"/>
    </source>
</evidence>
<feature type="domain" description="DNA2/NAM7 helicase helicase" evidence="21">
    <location>
        <begin position="581"/>
        <end position="661"/>
    </location>
</feature>
<dbReference type="OrthoDB" id="5838444at2759"/>
<dbReference type="InterPro" id="IPR027417">
    <property type="entry name" value="P-loop_NTPase"/>
</dbReference>
<keyword evidence="13 19" id="KW-0411">Iron-sulfur</keyword>
<evidence type="ECO:0000256" key="2">
    <source>
        <dbReference type="ARBA" id="ARBA00007913"/>
    </source>
</evidence>
<evidence type="ECO:0000256" key="10">
    <source>
        <dbReference type="ARBA" id="ARBA00022806"/>
    </source>
</evidence>
<dbReference type="GO" id="GO:0033567">
    <property type="term" value="P:DNA replication, Okazaki fragment processing"/>
    <property type="evidence" value="ECO:0007669"/>
    <property type="project" value="UniProtKB-UniRule"/>
</dbReference>
<evidence type="ECO:0000256" key="18">
    <source>
        <dbReference type="ARBA" id="ARBA00047995"/>
    </source>
</evidence>
<feature type="domain" description="DNA2/NAM7 helicase-like C-terminal" evidence="22">
    <location>
        <begin position="668"/>
        <end position="888"/>
    </location>
</feature>
<dbReference type="Pfam" id="PF08696">
    <property type="entry name" value="Dna2"/>
    <property type="match status" value="1"/>
</dbReference>
<keyword evidence="17 19" id="KW-0511">Multifunctional enzyme</keyword>
<dbReference type="InterPro" id="IPR041679">
    <property type="entry name" value="DNA2/NAM7-like_C"/>
</dbReference>
<dbReference type="EC" id="3.6.4.12" evidence="19"/>
<dbReference type="InterPro" id="IPR047187">
    <property type="entry name" value="SF1_C_Upf1"/>
</dbReference>
<dbReference type="GO" id="GO:0005737">
    <property type="term" value="C:cytoplasm"/>
    <property type="evidence" value="ECO:0007669"/>
    <property type="project" value="TreeGrafter"/>
</dbReference>
<evidence type="ECO:0000313" key="24">
    <source>
        <dbReference type="Proteomes" id="UP000614601"/>
    </source>
</evidence>
<dbReference type="CDD" id="cd18808">
    <property type="entry name" value="SF1_C_Upf1"/>
    <property type="match status" value="1"/>
</dbReference>
<dbReference type="Gene3D" id="3.40.50.300">
    <property type="entry name" value="P-loop containing nucleotide triphosphate hydrolases"/>
    <property type="match status" value="2"/>
</dbReference>
<sequence length="1139" mass="128295">MDGVKRPLSCVKDVSLSPVKRQKISLPDETLYIRAHLVTQTQDALEVRGLRVDDSTEVTVTMRDIWAHSAIKPGQLFAVFGISNPFTDVLDISIHGGTVVIEPLFLVSPTVLTSVMFCERKAMLSERFRAAGTNQCMLLGCVVHEVFQSALENRMSRPSAEDLQKVAENLVLNNYAVDLVLMDIGIDSFMKDLKPYLENCSNWLKLYAPKPVGFSKPLDKQLSRMSAISGIEDYISDKQLGLKGKIDVSFKIFNKSTVFPLELKTGKSAKSLEHQTQVFLYSLMLKYAANDKVTVPGWILYLKDLQLFKVEPKEQDLAGVLHMRNILASKLADLSLDSFSPIRKDAKFCEGCEQKLNCSLVNKFSSTETCRSEKSREFAKEQVKHLEEPGLEYCKRWIRWNFMEMEEQKRRNEDNYLKKTTSDLDSYTTFSLTMQNVTSLMEDSQTTKKMRDRIIAMEGPKFMPLNHVPLTKIGPFVEDLDECQRDAVVMCLRAEDFAIVQGYPGAGKTTTICAFIKSLIALGKTAIITAHTNSAVDNVLLKVGKDLSESVMRIGSQKSIHPGCKEFTLEYRLNRISSLLDLSTKEKMFMIRRLLMDTPIIFTTCLMASSHSLFSSRRFDYCIVDEASQVVENIALKPLLCSDVFVMVGDVNQLGPLVVSKQAGQEGMSNSLMERLLNYHGFEGEHTSVLSKQYRMNRVICSLSSSLFYNGKLVCANEKVASKCLDVKAQQNDENMSFEVAEKILSSKLEDSVVFVDTYSKSYGDDFSANASVGLRSRFNSGEASYVVQLCDYLVDCGISVDDIGIASPYKGQVDHLQKQLVQKFGMNSPECSTIDRYQGRDKTVMILSLVDGGPEGKTNSPDLLSDFRRLNVALTRAKQKLIFVGSQSSIMDVRILLLLTIPSAILACGGIEPSQDPYDPLGKWHGRHINCGHPAYMYRLPADAQEKIKQIWADYEAGDECDKRNEATMQVVHAIPEEVRFKVFHGMCGPAFLKDVSPAIRTQFQNVWFDDNMSIDEKESEFKKLAYSLLTGAALNKFNEFEAELRERKQQRQQTIDALSPAAKEAYHKWNNMRKQERLYLASLPMDVRAELRLVCTFCGTHKVGKQDHRRARRSVQVDAIDVARSLRRSEAEILGAF</sequence>
<keyword evidence="19" id="KW-0158">Chromosome</keyword>
<reference evidence="23" key="1">
    <citation type="submission" date="2020-09" db="EMBL/GenBank/DDBJ databases">
        <authorList>
            <person name="Kikuchi T."/>
        </authorList>
    </citation>
    <scope>NUCLEOTIDE SEQUENCE</scope>
    <source>
        <strain evidence="23">SH1</strain>
    </source>
</reference>
<keyword evidence="8 19" id="KW-0227">DNA damage</keyword>
<dbReference type="GO" id="GO:0006281">
    <property type="term" value="P:DNA repair"/>
    <property type="evidence" value="ECO:0007669"/>
    <property type="project" value="UniProtKB-KW"/>
</dbReference>
<dbReference type="GO" id="GO:0017116">
    <property type="term" value="F:single-stranded DNA helicase activity"/>
    <property type="evidence" value="ECO:0007669"/>
    <property type="project" value="UniProtKB-UniRule"/>
</dbReference>
<dbReference type="Proteomes" id="UP000614601">
    <property type="component" value="Unassembled WGS sequence"/>
</dbReference>
<evidence type="ECO:0000256" key="17">
    <source>
        <dbReference type="ARBA" id="ARBA00023268"/>
    </source>
</evidence>
<dbReference type="InterPro" id="IPR041677">
    <property type="entry name" value="DNA2/NAM7_AAA_11"/>
</dbReference>
<evidence type="ECO:0000256" key="11">
    <source>
        <dbReference type="ARBA" id="ARBA00022840"/>
    </source>
</evidence>
<dbReference type="SUPFAM" id="SSF52540">
    <property type="entry name" value="P-loop containing nucleoside triphosphate hydrolases"/>
    <property type="match status" value="1"/>
</dbReference>
<keyword evidence="5 19" id="KW-0540">Nuclease</keyword>
<dbReference type="InterPro" id="IPR014808">
    <property type="entry name" value="DNA_replication_fac_Dna2_N"/>
</dbReference>
<keyword evidence="11 19" id="KW-0067">ATP-binding</keyword>
<evidence type="ECO:0000256" key="4">
    <source>
        <dbReference type="ARBA" id="ARBA00022705"/>
    </source>
</evidence>
<feature type="domain" description="DNA replication factor Dna2 N-terminal" evidence="20">
    <location>
        <begin position="54"/>
        <end position="251"/>
    </location>
</feature>
<evidence type="ECO:0000256" key="6">
    <source>
        <dbReference type="ARBA" id="ARBA00022723"/>
    </source>
</evidence>
<dbReference type="GO" id="GO:0005694">
    <property type="term" value="C:chromosome"/>
    <property type="evidence" value="ECO:0007669"/>
    <property type="project" value="UniProtKB-SubCell"/>
</dbReference>
<dbReference type="EMBL" id="CAJFCW020000002">
    <property type="protein sequence ID" value="CAG9093216.1"/>
    <property type="molecule type" value="Genomic_DNA"/>
</dbReference>
<comment type="function">
    <text evidence="19">Key enzyme involved in DNA replication and DNA repair. Involved in Okazaki fragments processing by cleaving long flaps that escape FEN1: flaps that are longer than 27 nucleotides are coated by replication protein A complex (RPA), leading to recruit DNA2 which cleaves the flap until it is too short to bind RPA and becomes a substrate for FEN1. Also involved in 5'-end resection of DNA during double-strand break (DSB) repair by mediating the cleavage of 5'-ssDNA.</text>
</comment>
<dbReference type="GO" id="GO:0017108">
    <property type="term" value="F:5'-flap endonuclease activity"/>
    <property type="evidence" value="ECO:0007669"/>
    <property type="project" value="UniProtKB-UniRule"/>
</dbReference>
<evidence type="ECO:0000256" key="5">
    <source>
        <dbReference type="ARBA" id="ARBA00022722"/>
    </source>
</evidence>
<dbReference type="InterPro" id="IPR011604">
    <property type="entry name" value="PDDEXK-like_dom_sf"/>
</dbReference>
<keyword evidence="24" id="KW-1185">Reference proteome</keyword>
<evidence type="ECO:0000256" key="16">
    <source>
        <dbReference type="ARBA" id="ARBA00023242"/>
    </source>
</evidence>
<evidence type="ECO:0000256" key="15">
    <source>
        <dbReference type="ARBA" id="ARBA00023204"/>
    </source>
</evidence>
<evidence type="ECO:0000256" key="12">
    <source>
        <dbReference type="ARBA" id="ARBA00023004"/>
    </source>
</evidence>
<keyword evidence="15 19" id="KW-0234">DNA repair</keyword>
<comment type="similarity">
    <text evidence="2 19">Belongs to the DNA2/NAM7 helicase family.</text>
</comment>
<dbReference type="AlphaFoldDB" id="A0A811K5S4"/>
<evidence type="ECO:0000259" key="22">
    <source>
        <dbReference type="Pfam" id="PF13087"/>
    </source>
</evidence>
<evidence type="ECO:0000256" key="14">
    <source>
        <dbReference type="ARBA" id="ARBA00023125"/>
    </source>
</evidence>
<comment type="catalytic activity">
    <reaction evidence="18 19">
        <text>ATP + H2O = ADP + phosphate + H(+)</text>
        <dbReference type="Rhea" id="RHEA:13065"/>
        <dbReference type="ChEBI" id="CHEBI:15377"/>
        <dbReference type="ChEBI" id="CHEBI:15378"/>
        <dbReference type="ChEBI" id="CHEBI:30616"/>
        <dbReference type="ChEBI" id="CHEBI:43474"/>
        <dbReference type="ChEBI" id="CHEBI:456216"/>
        <dbReference type="EC" id="3.6.4.12"/>
    </reaction>
</comment>
<accession>A0A811K5S4</accession>
<comment type="cofactor">
    <cofactor evidence="1">
        <name>[4Fe-4S] cluster</name>
        <dbReference type="ChEBI" id="CHEBI:49883"/>
    </cofactor>
</comment>
<keyword evidence="14 19" id="KW-0238">DNA-binding</keyword>
<name>A0A811K5S4_9BILA</name>
<evidence type="ECO:0000259" key="21">
    <source>
        <dbReference type="Pfam" id="PF13086"/>
    </source>
</evidence>
<feature type="domain" description="DNA2/NAM7 helicase helicase" evidence="21">
    <location>
        <begin position="480"/>
        <end position="575"/>
    </location>
</feature>
<evidence type="ECO:0000256" key="19">
    <source>
        <dbReference type="RuleBase" id="RU367041"/>
    </source>
</evidence>
<dbReference type="GO" id="GO:0046872">
    <property type="term" value="F:metal ion binding"/>
    <property type="evidence" value="ECO:0007669"/>
    <property type="project" value="UniProtKB-UniRule"/>
</dbReference>
<dbReference type="GO" id="GO:0071932">
    <property type="term" value="P:replication fork reversal"/>
    <property type="evidence" value="ECO:0007669"/>
    <property type="project" value="TreeGrafter"/>
</dbReference>
<dbReference type="GO" id="GO:0005634">
    <property type="term" value="C:nucleus"/>
    <property type="evidence" value="ECO:0007669"/>
    <property type="project" value="UniProtKB-SubCell"/>
</dbReference>
<keyword evidence="12 19" id="KW-0408">Iron</keyword>
<comment type="caution">
    <text evidence="23">The sequence shown here is derived from an EMBL/GenBank/DDBJ whole genome shotgun (WGS) entry which is preliminary data.</text>
</comment>
<keyword evidence="7 19" id="KW-0547">Nucleotide-binding</keyword>
<keyword evidence="3 19" id="KW-0004">4Fe-4S</keyword>